<feature type="region of interest" description="Disordered" evidence="1">
    <location>
        <begin position="409"/>
        <end position="430"/>
    </location>
</feature>
<feature type="compositionally biased region" description="Low complexity" evidence="1">
    <location>
        <begin position="409"/>
        <end position="429"/>
    </location>
</feature>
<reference evidence="2 3" key="1">
    <citation type="journal article" date="2016" name="Nat. Commun.">
        <title>Thousands of microbial genomes shed light on interconnected biogeochemical processes in an aquifer system.</title>
        <authorList>
            <person name="Anantharaman K."/>
            <person name="Brown C.T."/>
            <person name="Hug L.A."/>
            <person name="Sharon I."/>
            <person name="Castelle C.J."/>
            <person name="Probst A.J."/>
            <person name="Thomas B.C."/>
            <person name="Singh A."/>
            <person name="Wilkins M.J."/>
            <person name="Karaoz U."/>
            <person name="Brodie E.L."/>
            <person name="Williams K.H."/>
            <person name="Hubbard S.S."/>
            <person name="Banfield J.F."/>
        </authorList>
    </citation>
    <scope>NUCLEOTIDE SEQUENCE [LARGE SCALE GENOMIC DNA]</scope>
</reference>
<accession>A0A1F5ZNC1</accession>
<protein>
    <submittedName>
        <fullName evidence="2">Uncharacterized protein</fullName>
    </submittedName>
</protein>
<comment type="caution">
    <text evidence="2">The sequence shown here is derived from an EMBL/GenBank/DDBJ whole genome shotgun (WGS) entry which is preliminary data.</text>
</comment>
<sequence>MNTISKLLSVLFITIIFIFVSAMSSDSRSKVYAGCNSDCGLNECCPGDICSYGSCRADCTCPAAPTEPPIPKPTTPPNPTSPPPAPTNPPNCGTCNTGGRAGCCDINEGNFPGTCSNTGASCSECRPVGEGICTAGNIGGSGEAPTPTPTPPGCCKTGSPGGYAWIFSYCSPANSQSCTSGQCSSNQSNCENNGGCNWNGSSCSGTPWGGVICETNFGNDKAACESTYTSYLGYPVEKGTASCYWTTSCSGGGSPTSTPFPIPTGARVRGYVYEEKQSNAKKVAGELYIGGVRVNLYRADNGNRVDFDDSNSGTSPPDPNYRTEIVRNRGYYMILSSIPVGNEIIPCSAVVPPNNVDYSRFFYCTNSNGFLRLKQWVNATSFQTVASSQGDFTLDGANLDIDFPMVKSSPTSTPTRIPTPTIPVPTATPGGSWRQVVGGDSYESATNQVLPPSGLYYYIDRLGSNDKSAGIAYYGSSLTVSPNNRISRNNNVKAQLSGGSYVLSYDVLVSQMGKFSKNEPSGTNVDINPTDSNIVHHYKSGSTYTIETGSNNPSQSVSINIIEGSLNINGSITPTSGKTVVYIVRDNLTIGQGVNTLDGVFIAGGTVTINGPASNATLSITGMVYADVIVESRSVPNPSSNPAVRYTYMPGYLLPLTQYLGKSGVNWQEVAP</sequence>
<dbReference type="EMBL" id="MFJE01000035">
    <property type="protein sequence ID" value="OGG13824.1"/>
    <property type="molecule type" value="Genomic_DNA"/>
</dbReference>
<dbReference type="Proteomes" id="UP000177383">
    <property type="component" value="Unassembled WGS sequence"/>
</dbReference>
<gene>
    <name evidence="2" type="ORF">A2773_05705</name>
</gene>
<name>A0A1F5ZNC1_9BACT</name>
<organism evidence="2 3">
    <name type="scientific">Candidatus Gottesmanbacteria bacterium RIFCSPHIGHO2_01_FULL_39_10</name>
    <dbReference type="NCBI Taxonomy" id="1798375"/>
    <lineage>
        <taxon>Bacteria</taxon>
        <taxon>Candidatus Gottesmaniibacteriota</taxon>
    </lineage>
</organism>
<proteinExistence type="predicted"/>
<evidence type="ECO:0000313" key="2">
    <source>
        <dbReference type="EMBL" id="OGG13824.1"/>
    </source>
</evidence>
<dbReference type="AlphaFoldDB" id="A0A1F5ZNC1"/>
<evidence type="ECO:0000256" key="1">
    <source>
        <dbReference type="SAM" id="MobiDB-lite"/>
    </source>
</evidence>
<evidence type="ECO:0000313" key="3">
    <source>
        <dbReference type="Proteomes" id="UP000177383"/>
    </source>
</evidence>
<dbReference type="STRING" id="1798375.A2773_05705"/>